<keyword evidence="1" id="KW-1133">Transmembrane helix</keyword>
<comment type="caution">
    <text evidence="2">The sequence shown here is derived from an EMBL/GenBank/DDBJ whole genome shotgun (WGS) entry which is preliminary data.</text>
</comment>
<reference evidence="3" key="1">
    <citation type="journal article" date="2019" name="Int. J. Syst. Evol. Microbiol.">
        <title>The Global Catalogue of Microorganisms (GCM) 10K type strain sequencing project: providing services to taxonomists for standard genome sequencing and annotation.</title>
        <authorList>
            <consortium name="The Broad Institute Genomics Platform"/>
            <consortium name="The Broad Institute Genome Sequencing Center for Infectious Disease"/>
            <person name="Wu L."/>
            <person name="Ma J."/>
        </authorList>
    </citation>
    <scope>NUCLEOTIDE SEQUENCE [LARGE SCALE GENOMIC DNA]</scope>
    <source>
        <strain evidence="3">CCUG 57113</strain>
    </source>
</reference>
<keyword evidence="1" id="KW-0812">Transmembrane</keyword>
<name>A0ABW0LZK9_9BACL</name>
<evidence type="ECO:0000313" key="2">
    <source>
        <dbReference type="EMBL" id="MFC5470181.1"/>
    </source>
</evidence>
<gene>
    <name evidence="2" type="ORF">ACFPPD_15850</name>
</gene>
<keyword evidence="1" id="KW-0472">Membrane</keyword>
<protein>
    <recommendedName>
        <fullName evidence="4">DUF2140 domain-containing protein</fullName>
    </recommendedName>
</protein>
<evidence type="ECO:0008006" key="4">
    <source>
        <dbReference type="Google" id="ProtNLM"/>
    </source>
</evidence>
<dbReference type="EMBL" id="JBHSMH010000054">
    <property type="protein sequence ID" value="MFC5470181.1"/>
    <property type="molecule type" value="Genomic_DNA"/>
</dbReference>
<accession>A0ABW0LZK9</accession>
<dbReference type="RefSeq" id="WP_209748316.1">
    <property type="nucleotide sequence ID" value="NZ_JBHSMH010000054.1"/>
</dbReference>
<evidence type="ECO:0000256" key="1">
    <source>
        <dbReference type="SAM" id="Phobius"/>
    </source>
</evidence>
<sequence>MRKWLIGFFVFAIIVVGAGVGALYYAKPDRNLDLAYENVPLKDRALSMAKRMSTELSLTDEDIVNLAKKSLAEQPQVEKDVLVTGADFRLEGDLLHADLNVIWKDKISAGLKVDYRLRWADPNVIATAESARLKGVKLPLSMFADRVIPIGDRLPELLHIKSLNWGDGKVDVLFKKPSMNDLRSLIGG</sequence>
<evidence type="ECO:0000313" key="3">
    <source>
        <dbReference type="Proteomes" id="UP001596105"/>
    </source>
</evidence>
<dbReference type="Proteomes" id="UP001596105">
    <property type="component" value="Unassembled WGS sequence"/>
</dbReference>
<feature type="transmembrane region" description="Helical" evidence="1">
    <location>
        <begin position="6"/>
        <end position="26"/>
    </location>
</feature>
<keyword evidence="3" id="KW-1185">Reference proteome</keyword>
<proteinExistence type="predicted"/>
<organism evidence="2 3">
    <name type="scientific">Cohnella suwonensis</name>
    <dbReference type="NCBI Taxonomy" id="696072"/>
    <lineage>
        <taxon>Bacteria</taxon>
        <taxon>Bacillati</taxon>
        <taxon>Bacillota</taxon>
        <taxon>Bacilli</taxon>
        <taxon>Bacillales</taxon>
        <taxon>Paenibacillaceae</taxon>
        <taxon>Cohnella</taxon>
    </lineage>
</organism>